<dbReference type="RefSeq" id="WP_264140467.1">
    <property type="nucleotide sequence ID" value="NZ_JAOYOD010000005.1"/>
</dbReference>
<dbReference type="InterPro" id="IPR013783">
    <property type="entry name" value="Ig-like_fold"/>
</dbReference>
<evidence type="ECO:0000313" key="2">
    <source>
        <dbReference type="Proteomes" id="UP001300692"/>
    </source>
</evidence>
<sequence length="67" mass="7275">MYYQLQMPEVMHPLPIEEILLDGSSSTDSDGEIVSYSWVVLSGPTGYGLSNSESAQSSLTVGYLENT</sequence>
<keyword evidence="2" id="KW-1185">Reference proteome</keyword>
<keyword evidence="1" id="KW-0614">Plasmid</keyword>
<accession>A0ABT3D0K1</accession>
<dbReference type="Gene3D" id="2.60.40.10">
    <property type="entry name" value="Immunoglobulins"/>
    <property type="match status" value="1"/>
</dbReference>
<evidence type="ECO:0000313" key="1">
    <source>
        <dbReference type="EMBL" id="MCV9389487.1"/>
    </source>
</evidence>
<dbReference type="Pfam" id="PF22352">
    <property type="entry name" value="K319L-like_PKD"/>
    <property type="match status" value="1"/>
</dbReference>
<comment type="caution">
    <text evidence="1">The sequence shown here is derived from an EMBL/GenBank/DDBJ whole genome shotgun (WGS) entry which is preliminary data.</text>
</comment>
<organism evidence="1 2">
    <name type="scientific">Reichenbachiella ulvae</name>
    <dbReference type="NCBI Taxonomy" id="2980104"/>
    <lineage>
        <taxon>Bacteria</taxon>
        <taxon>Pseudomonadati</taxon>
        <taxon>Bacteroidota</taxon>
        <taxon>Cytophagia</taxon>
        <taxon>Cytophagales</taxon>
        <taxon>Reichenbachiellaceae</taxon>
        <taxon>Reichenbachiella</taxon>
    </lineage>
</organism>
<protein>
    <submittedName>
        <fullName evidence="1">PKD domain-containing protein</fullName>
    </submittedName>
</protein>
<name>A0ABT3D0K1_9BACT</name>
<reference evidence="1 2" key="1">
    <citation type="submission" date="2022-10" db="EMBL/GenBank/DDBJ databases">
        <title>Comparative genomics and taxonomic characterization of three novel marine species of genus Reichenbachiella exhibiting antioxidant and polysaccharide degradation activities.</title>
        <authorList>
            <person name="Muhammad N."/>
            <person name="Lee Y.-J."/>
            <person name="Ko J."/>
            <person name="Kim S.-G."/>
        </authorList>
    </citation>
    <scope>NUCLEOTIDE SEQUENCE [LARGE SCALE GENOMIC DNA]</scope>
    <source>
        <strain evidence="1 2">ABR2-5</strain>
        <plasmid evidence="1">unnamed</plasmid>
    </source>
</reference>
<dbReference type="EMBL" id="JAOYOD010000005">
    <property type="protein sequence ID" value="MCV9389487.1"/>
    <property type="molecule type" value="Genomic_DNA"/>
</dbReference>
<dbReference type="Proteomes" id="UP001300692">
    <property type="component" value="Unassembled WGS sequence"/>
</dbReference>
<proteinExistence type="predicted"/>
<geneLocation type="plasmid" evidence="1">
    <name>unnamed</name>
</geneLocation>
<gene>
    <name evidence="1" type="ORF">N7U62_22700</name>
</gene>